<dbReference type="PROSITE" id="PS51152">
    <property type="entry name" value="NFYA_HAP2_2"/>
    <property type="match status" value="1"/>
</dbReference>
<keyword evidence="9" id="KW-1185">Reference proteome</keyword>
<proteinExistence type="inferred from homology"/>
<keyword evidence="4 6" id="KW-0804">Transcription</keyword>
<dbReference type="AlphaFoldDB" id="A0A177EIB5"/>
<feature type="compositionally biased region" description="Basic and acidic residues" evidence="7">
    <location>
        <begin position="152"/>
        <end position="169"/>
    </location>
</feature>
<evidence type="ECO:0000256" key="4">
    <source>
        <dbReference type="ARBA" id="ARBA00023163"/>
    </source>
</evidence>
<evidence type="ECO:0000256" key="6">
    <source>
        <dbReference type="RuleBase" id="RU367155"/>
    </source>
</evidence>
<protein>
    <recommendedName>
        <fullName evidence="6">Transcriptional activator HAP2</fullName>
    </recommendedName>
</protein>
<feature type="region of interest" description="Disordered" evidence="7">
    <location>
        <begin position="148"/>
        <end position="201"/>
    </location>
</feature>
<gene>
    <name evidence="8" type="ORF">NEDG_00113</name>
</gene>
<dbReference type="GO" id="GO:0003677">
    <property type="term" value="F:DNA binding"/>
    <property type="evidence" value="ECO:0007669"/>
    <property type="project" value="UniProtKB-KW"/>
</dbReference>
<evidence type="ECO:0000256" key="1">
    <source>
        <dbReference type="ARBA" id="ARBA00004123"/>
    </source>
</evidence>
<accession>A0A177EIB5</accession>
<dbReference type="Proteomes" id="UP000185944">
    <property type="component" value="Unassembled WGS sequence"/>
</dbReference>
<dbReference type="VEuPathDB" id="MicrosporidiaDB:NEDG_00113"/>
<dbReference type="SMART" id="SM00521">
    <property type="entry name" value="CBF"/>
    <property type="match status" value="1"/>
</dbReference>
<keyword evidence="5 6" id="KW-0539">Nucleus</keyword>
<sequence length="201" mass="23410">MNNSSNNSPEYRDSPALPFSIEDLPIYGYTYKDEEKPFGKSFSFSMAENPKYPEDISDDPAYFLNKYSEQDHTSQMASQISQMASQMRPGATGVLGEPKELDFAAYMDHRQRKMPAQEYSNNYDFRYNKEEEQAVFVNASQYPYIKRRKERRDHLDTLQKKKDVAYQHESRHKHAMKRPRAPSGRFLTKEEASPSGGSFMQ</sequence>
<keyword evidence="3 6" id="KW-0238">DNA-binding</keyword>
<evidence type="ECO:0000313" key="9">
    <source>
        <dbReference type="Proteomes" id="UP000185944"/>
    </source>
</evidence>
<evidence type="ECO:0000256" key="2">
    <source>
        <dbReference type="ARBA" id="ARBA00023015"/>
    </source>
</evidence>
<dbReference type="GO" id="GO:0003700">
    <property type="term" value="F:DNA-binding transcription factor activity"/>
    <property type="evidence" value="ECO:0007669"/>
    <property type="project" value="UniProtKB-UniRule"/>
</dbReference>
<comment type="subcellular location">
    <subcellularLocation>
        <location evidence="1 6">Nucleus</location>
    </subcellularLocation>
</comment>
<evidence type="ECO:0000256" key="3">
    <source>
        <dbReference type="ARBA" id="ARBA00023125"/>
    </source>
</evidence>
<dbReference type="InterPro" id="IPR001289">
    <property type="entry name" value="NFYA"/>
</dbReference>
<dbReference type="Pfam" id="PF02045">
    <property type="entry name" value="CBFB_NFYA"/>
    <property type="match status" value="1"/>
</dbReference>
<reference evidence="8 9" key="1">
    <citation type="submission" date="2016-02" db="EMBL/GenBank/DDBJ databases">
        <title>Discovery of a natural microsporidian pathogen with a broad tissue tropism in Caenorhabditis elegans.</title>
        <authorList>
            <person name="Luallen R.J."/>
            <person name="Reinke A.W."/>
            <person name="Tong L."/>
            <person name="Botts M.R."/>
            <person name="Felix M.-A."/>
            <person name="Troemel E.R."/>
        </authorList>
    </citation>
    <scope>NUCLEOTIDE SEQUENCE [LARGE SCALE GENOMIC DNA]</scope>
    <source>
        <strain evidence="8 9">JUm2807</strain>
    </source>
</reference>
<dbReference type="PANTHER" id="PTHR12632">
    <property type="entry name" value="TRANSCRIPTION FACTOR NF-Y ALPHA-RELATED"/>
    <property type="match status" value="1"/>
</dbReference>
<evidence type="ECO:0000313" key="8">
    <source>
        <dbReference type="EMBL" id="OAG31638.1"/>
    </source>
</evidence>
<comment type="similarity">
    <text evidence="6">Belongs to the NFYA/HAP2 subunit family.</text>
</comment>
<dbReference type="RefSeq" id="XP_067545239.1">
    <property type="nucleotide sequence ID" value="XM_067687531.1"/>
</dbReference>
<dbReference type="EMBL" id="LTDL01000014">
    <property type="protein sequence ID" value="OAG31638.1"/>
    <property type="molecule type" value="Genomic_DNA"/>
</dbReference>
<organism evidence="8 9">
    <name type="scientific">Nematocida displodere</name>
    <dbReference type="NCBI Taxonomy" id="1805483"/>
    <lineage>
        <taxon>Eukaryota</taxon>
        <taxon>Fungi</taxon>
        <taxon>Fungi incertae sedis</taxon>
        <taxon>Microsporidia</taxon>
        <taxon>Nematocida</taxon>
    </lineage>
</organism>
<feature type="compositionally biased region" description="Basic residues" evidence="7">
    <location>
        <begin position="170"/>
        <end position="180"/>
    </location>
</feature>
<dbReference type="OrthoDB" id="1097733at2759"/>
<dbReference type="Gene3D" id="6.10.250.2430">
    <property type="match status" value="1"/>
</dbReference>
<evidence type="ECO:0000256" key="7">
    <source>
        <dbReference type="SAM" id="MobiDB-lite"/>
    </source>
</evidence>
<dbReference type="GeneID" id="93646463"/>
<feature type="region of interest" description="Disordered" evidence="7">
    <location>
        <begin position="73"/>
        <end position="95"/>
    </location>
</feature>
<evidence type="ECO:0000256" key="5">
    <source>
        <dbReference type="ARBA" id="ARBA00023242"/>
    </source>
</evidence>
<dbReference type="GO" id="GO:0005634">
    <property type="term" value="C:nucleus"/>
    <property type="evidence" value="ECO:0007669"/>
    <property type="project" value="UniProtKB-SubCell"/>
</dbReference>
<feature type="compositionally biased region" description="Low complexity" evidence="7">
    <location>
        <begin position="74"/>
        <end position="87"/>
    </location>
</feature>
<dbReference type="STRING" id="1805483.A0A177EIB5"/>
<comment type="function">
    <text evidence="6">Component of the sequence-specific heterotrimeric transcription factor (NF-Y) which specifically recognizes a 5'-CCAAT-3' box motif found in the promoters of its target genes.</text>
</comment>
<name>A0A177EIB5_9MICR</name>
<keyword evidence="2 6" id="KW-0805">Transcription regulation</keyword>
<comment type="subunit">
    <text evidence="6">Heterotrimer.</text>
</comment>
<comment type="caution">
    <text evidence="8">The sequence shown here is derived from an EMBL/GenBank/DDBJ whole genome shotgun (WGS) entry which is preliminary data.</text>
</comment>